<keyword evidence="4" id="KW-0186">Copper</keyword>
<dbReference type="InterPro" id="IPR002227">
    <property type="entry name" value="Tyrosinase_Cu-bd"/>
</dbReference>
<dbReference type="Gene3D" id="1.10.1280.10">
    <property type="entry name" value="Di-copper center containing domain from catechol oxidase"/>
    <property type="match status" value="1"/>
</dbReference>
<dbReference type="Proteomes" id="UP000241546">
    <property type="component" value="Unassembled WGS sequence"/>
</dbReference>
<dbReference type="EMBL" id="KZ680225">
    <property type="protein sequence ID" value="PTB62115.1"/>
    <property type="molecule type" value="Genomic_DNA"/>
</dbReference>
<organism evidence="10 11">
    <name type="scientific">Trichoderma citrinoviride</name>
    <dbReference type="NCBI Taxonomy" id="58853"/>
    <lineage>
        <taxon>Eukaryota</taxon>
        <taxon>Fungi</taxon>
        <taxon>Dikarya</taxon>
        <taxon>Ascomycota</taxon>
        <taxon>Pezizomycotina</taxon>
        <taxon>Sordariomycetes</taxon>
        <taxon>Hypocreomycetidae</taxon>
        <taxon>Hypocreales</taxon>
        <taxon>Hypocreaceae</taxon>
        <taxon>Trichoderma</taxon>
    </lineage>
</organism>
<sequence length="560" mass="62718">PLEITTMTHVRKDIRHLSEAEEEKLLLAFAAIQKLPHNHPDSFYNIAGTHGQPFRGAGYANKDYWGGFCQHGNVLFPTWHRAYLLRLEEALRNVPGCSDVALPYWNELEEDDDGKCIPRIFTDKTRKVKGVDVPNPLFSYTMQQGFFDNLARDVPVHGKPNQVYRLDYSKPSGYQTVRYPYSGLVGPSEKESTDKHNATINKMPEAEITQLLEDNVKSWLEPGDKGVHVNPPPGEQYLRSLLAPNYTVFSNTTSAAKWNDDNFGRPSSDKEAPKDLVIPLEKPHNAIHLAVGGYDLPDRTAGKPKVQGANGDMGENDTAAFDPIFYFHHCFIDLVFWSWQHRHHSTESLDIIDYYPGTNSVDEQGPTPGVYAGAWLTADSHIDPFKDRNGKPYTTKTLANIIDLGYSYDTIIKPHEVRPWAISSQLPTREGNLPIKPTKTTILRISGVNRNSIAGSFVISLWGRPKKAESEPWLLFGVEPVFSRWHVSGCANCQNSLGVKAHFPVSSLPVEVADELVYTAYAKNVDPNEEERKSRPVHGALPALPAPHSGIRVDVGQYLY</sequence>
<evidence type="ECO:0000256" key="2">
    <source>
        <dbReference type="ARBA" id="ARBA00011906"/>
    </source>
</evidence>
<reference evidence="11" key="1">
    <citation type="submission" date="2016-07" db="EMBL/GenBank/DDBJ databases">
        <title>Multiple horizontal gene transfer events from other fungi enriched the ability of initially mycotrophic Trichoderma (Ascomycota) to feed on dead plant biomass.</title>
        <authorList>
            <consortium name="DOE Joint Genome Institute"/>
            <person name="Atanasova L."/>
            <person name="Chenthamara K."/>
            <person name="Zhang J."/>
            <person name="Grujic M."/>
            <person name="Henrissat B."/>
            <person name="Kuo A."/>
            <person name="Aerts A."/>
            <person name="Salamov A."/>
            <person name="Lipzen A."/>
            <person name="Labutti K."/>
            <person name="Barry K."/>
            <person name="Miao Y."/>
            <person name="Rahimi M.J."/>
            <person name="Shen Q."/>
            <person name="Grigoriev I.V."/>
            <person name="Kubicek C.P."/>
            <person name="Druzhinina I.S."/>
        </authorList>
    </citation>
    <scope>NUCLEOTIDE SEQUENCE [LARGE SCALE GENOMIC DNA]</scope>
    <source>
        <strain evidence="11">TUCIM 6016</strain>
    </source>
</reference>
<keyword evidence="11" id="KW-1185">Reference proteome</keyword>
<protein>
    <recommendedName>
        <fullName evidence="2">tyrosinase</fullName>
        <ecNumber evidence="2">1.14.18.1</ecNumber>
    </recommendedName>
</protein>
<dbReference type="PANTHER" id="PTHR11474:SF76">
    <property type="entry name" value="SHKT DOMAIN-CONTAINING PROTEIN"/>
    <property type="match status" value="1"/>
</dbReference>
<evidence type="ECO:0000256" key="7">
    <source>
        <dbReference type="ARBA" id="ARBA00048881"/>
    </source>
</evidence>
<dbReference type="InterPro" id="IPR008922">
    <property type="entry name" value="Di-copper_centre_dom_sf"/>
</dbReference>
<dbReference type="RefSeq" id="XP_024745435.1">
    <property type="nucleotide sequence ID" value="XM_024891829.1"/>
</dbReference>
<comment type="catalytic activity">
    <reaction evidence="7">
        <text>L-tyrosine + O2 = L-dopaquinone + H2O</text>
        <dbReference type="Rhea" id="RHEA:18117"/>
        <dbReference type="ChEBI" id="CHEBI:15377"/>
        <dbReference type="ChEBI" id="CHEBI:15379"/>
        <dbReference type="ChEBI" id="CHEBI:57924"/>
        <dbReference type="ChEBI" id="CHEBI:58315"/>
        <dbReference type="EC" id="1.14.18.1"/>
    </reaction>
</comment>
<dbReference type="PROSITE" id="PS00498">
    <property type="entry name" value="TYROSINASE_2"/>
    <property type="match status" value="1"/>
</dbReference>
<dbReference type="GO" id="GO:0004503">
    <property type="term" value="F:tyrosinase activity"/>
    <property type="evidence" value="ECO:0007669"/>
    <property type="project" value="UniProtKB-EC"/>
</dbReference>
<keyword evidence="3" id="KW-0479">Metal-binding</keyword>
<evidence type="ECO:0000259" key="9">
    <source>
        <dbReference type="PROSITE" id="PS00498"/>
    </source>
</evidence>
<accession>A0A2T4AYF8</accession>
<comment type="catalytic activity">
    <reaction evidence="6">
        <text>2 L-dopa + O2 = 2 L-dopaquinone + 2 H2O</text>
        <dbReference type="Rhea" id="RHEA:34287"/>
        <dbReference type="ChEBI" id="CHEBI:15377"/>
        <dbReference type="ChEBI" id="CHEBI:15379"/>
        <dbReference type="ChEBI" id="CHEBI:57504"/>
        <dbReference type="ChEBI" id="CHEBI:57924"/>
        <dbReference type="EC" id="1.14.18.1"/>
    </reaction>
</comment>
<dbReference type="SUPFAM" id="SSF48056">
    <property type="entry name" value="Di-copper centre-containing domain"/>
    <property type="match status" value="1"/>
</dbReference>
<evidence type="ECO:0000256" key="5">
    <source>
        <dbReference type="ARBA" id="ARBA00023101"/>
    </source>
</evidence>
<dbReference type="GeneID" id="36599947"/>
<feature type="domain" description="Tyrosinase copper-binding" evidence="9">
    <location>
        <begin position="322"/>
        <end position="333"/>
    </location>
</feature>
<gene>
    <name evidence="10" type="ORF">BBK36DRAFT_1130297</name>
</gene>
<dbReference type="InterPro" id="IPR050316">
    <property type="entry name" value="Tyrosinase/Hemocyanin"/>
</dbReference>
<feature type="non-terminal residue" evidence="10">
    <location>
        <position position="1"/>
    </location>
</feature>
<dbReference type="PANTHER" id="PTHR11474">
    <property type="entry name" value="TYROSINASE FAMILY MEMBER"/>
    <property type="match status" value="1"/>
</dbReference>
<dbReference type="Pfam" id="PF00264">
    <property type="entry name" value="Tyrosinase"/>
    <property type="match status" value="1"/>
</dbReference>
<dbReference type="GO" id="GO:0046872">
    <property type="term" value="F:metal ion binding"/>
    <property type="evidence" value="ECO:0007669"/>
    <property type="project" value="UniProtKB-KW"/>
</dbReference>
<name>A0A2T4AYF8_9HYPO</name>
<proteinExistence type="inferred from homology"/>
<dbReference type="PRINTS" id="PR00092">
    <property type="entry name" value="TYROSINASE"/>
</dbReference>
<keyword evidence="5" id="KW-0470">Melanin biosynthesis</keyword>
<dbReference type="PROSITE" id="PS00497">
    <property type="entry name" value="TYROSINASE_1"/>
    <property type="match status" value="1"/>
</dbReference>
<dbReference type="AlphaFoldDB" id="A0A2T4AYF8"/>
<evidence type="ECO:0000256" key="4">
    <source>
        <dbReference type="ARBA" id="ARBA00023008"/>
    </source>
</evidence>
<evidence type="ECO:0000313" key="11">
    <source>
        <dbReference type="Proteomes" id="UP000241546"/>
    </source>
</evidence>
<evidence type="ECO:0000256" key="1">
    <source>
        <dbReference type="ARBA" id="ARBA00009928"/>
    </source>
</evidence>
<evidence type="ECO:0000313" key="10">
    <source>
        <dbReference type="EMBL" id="PTB62115.1"/>
    </source>
</evidence>
<evidence type="ECO:0000259" key="8">
    <source>
        <dbReference type="PROSITE" id="PS00497"/>
    </source>
</evidence>
<feature type="domain" description="Tyrosinase copper-binding" evidence="8">
    <location>
        <begin position="71"/>
        <end position="88"/>
    </location>
</feature>
<dbReference type="OrthoDB" id="6132182at2759"/>
<dbReference type="EC" id="1.14.18.1" evidence="2"/>
<evidence type="ECO:0000256" key="3">
    <source>
        <dbReference type="ARBA" id="ARBA00022723"/>
    </source>
</evidence>
<evidence type="ECO:0000256" key="6">
    <source>
        <dbReference type="ARBA" id="ARBA00048233"/>
    </source>
</evidence>
<dbReference type="GO" id="GO:0042438">
    <property type="term" value="P:melanin biosynthetic process"/>
    <property type="evidence" value="ECO:0007669"/>
    <property type="project" value="UniProtKB-KW"/>
</dbReference>
<comment type="similarity">
    <text evidence="1">Belongs to the tyrosinase family.</text>
</comment>